<dbReference type="RefSeq" id="WP_217667913.1">
    <property type="nucleotide sequence ID" value="NZ_JAHRID010000002.1"/>
</dbReference>
<dbReference type="EMBL" id="JAHRID010000002">
    <property type="protein sequence ID" value="MBV2128485.1"/>
    <property type="molecule type" value="Genomic_DNA"/>
</dbReference>
<keyword evidence="3" id="KW-1185">Reference proteome</keyword>
<keyword evidence="1" id="KW-0413">Isomerase</keyword>
<proteinExistence type="predicted"/>
<dbReference type="Proteomes" id="UP000704611">
    <property type="component" value="Unassembled WGS sequence"/>
</dbReference>
<dbReference type="CDD" id="cd06558">
    <property type="entry name" value="crotonase-like"/>
    <property type="match status" value="1"/>
</dbReference>
<dbReference type="Pfam" id="PF00378">
    <property type="entry name" value="ECH_1"/>
    <property type="match status" value="1"/>
</dbReference>
<dbReference type="PANTHER" id="PTHR43684">
    <property type="match status" value="1"/>
</dbReference>
<organism evidence="2 3">
    <name type="scientific">Arsukibacterium indicum</name>
    <dbReference type="NCBI Taxonomy" id="2848612"/>
    <lineage>
        <taxon>Bacteria</taxon>
        <taxon>Pseudomonadati</taxon>
        <taxon>Pseudomonadota</taxon>
        <taxon>Gammaproteobacteria</taxon>
        <taxon>Chromatiales</taxon>
        <taxon>Chromatiaceae</taxon>
        <taxon>Arsukibacterium</taxon>
    </lineage>
</organism>
<dbReference type="InterPro" id="IPR051053">
    <property type="entry name" value="ECH/Chromodomain_protein"/>
</dbReference>
<name>A0ABS6MI76_9GAMM</name>
<protein>
    <submittedName>
        <fullName evidence="2">Enoyl-CoA hydratase/isomerase family protein</fullName>
    </submittedName>
</protein>
<accession>A0ABS6MI76</accession>
<sequence length="249" mass="26576">MTVSISQSAEGVLTLSLNRPDKKNALSLAMYRQLTEALATAERDPEIKVVVLQGSTSCFSSGNDLQDFLSAGELDANHPTVAFLYQLNAFTKPIVAAVAGLAIGIGTTALLHCDLVYAAPQCRFQMPFSQLGLCPEAASSLLLPNLIGYQRAAQYLLLGESFDTAQAVAMGLVNQQVASDQLLGFVAAKAAELAKLPADAVQHSKALLRGKMKRKADKAIATELAVFGELLKSDACQQQLRDFFAKKSQ</sequence>
<evidence type="ECO:0000256" key="1">
    <source>
        <dbReference type="ARBA" id="ARBA00023235"/>
    </source>
</evidence>
<comment type="caution">
    <text evidence="2">The sequence shown here is derived from an EMBL/GenBank/DDBJ whole genome shotgun (WGS) entry which is preliminary data.</text>
</comment>
<dbReference type="InterPro" id="IPR001753">
    <property type="entry name" value="Enoyl-CoA_hydra/iso"/>
</dbReference>
<evidence type="ECO:0000313" key="3">
    <source>
        <dbReference type="Proteomes" id="UP000704611"/>
    </source>
</evidence>
<reference evidence="2 3" key="1">
    <citation type="submission" date="2021-06" db="EMBL/GenBank/DDBJ databases">
        <title>Rheinheimera indica sp. nov., isolated from deep-sea sediment.</title>
        <authorList>
            <person name="Wang Z."/>
            <person name="Zhang X.-Y."/>
        </authorList>
    </citation>
    <scope>NUCLEOTIDE SEQUENCE [LARGE SCALE GENOMIC DNA]</scope>
    <source>
        <strain evidence="2 3">SM2107</strain>
    </source>
</reference>
<dbReference type="PANTHER" id="PTHR43684:SF1">
    <property type="entry name" value="ENOYL-COA DELTA ISOMERASE 2"/>
    <property type="match status" value="1"/>
</dbReference>
<evidence type="ECO:0000313" key="2">
    <source>
        <dbReference type="EMBL" id="MBV2128485.1"/>
    </source>
</evidence>
<gene>
    <name evidence="2" type="ORF">KQY15_05195</name>
</gene>